<organism evidence="1 2">
    <name type="scientific">Salipiger abyssi</name>
    <dbReference type="NCBI Taxonomy" id="1250539"/>
    <lineage>
        <taxon>Bacteria</taxon>
        <taxon>Pseudomonadati</taxon>
        <taxon>Pseudomonadota</taxon>
        <taxon>Alphaproteobacteria</taxon>
        <taxon>Rhodobacterales</taxon>
        <taxon>Roseobacteraceae</taxon>
        <taxon>Salipiger</taxon>
    </lineage>
</organism>
<name>A0A1P8UW78_9RHOB</name>
<keyword evidence="2" id="KW-1185">Reference proteome</keyword>
<dbReference type="KEGG" id="paby:Ga0080574_TMP3319"/>
<gene>
    <name evidence="1" type="ORF">Ga0080574_TMP3319</name>
</gene>
<dbReference type="Proteomes" id="UP000187059">
    <property type="component" value="Chromosome"/>
</dbReference>
<evidence type="ECO:0000313" key="2">
    <source>
        <dbReference type="Proteomes" id="UP000187059"/>
    </source>
</evidence>
<dbReference type="AlphaFoldDB" id="A0A1P8UW78"/>
<protein>
    <submittedName>
        <fullName evidence="1">Uncharacterized protein</fullName>
    </submittedName>
</protein>
<accession>A0A1P8UW78</accession>
<dbReference type="EMBL" id="CP015093">
    <property type="protein sequence ID" value="APZ53653.1"/>
    <property type="molecule type" value="Genomic_DNA"/>
</dbReference>
<reference evidence="1 2" key="1">
    <citation type="submission" date="2016-04" db="EMBL/GenBank/DDBJ databases">
        <title>Deep-sea bacteria in the southern Pacific.</title>
        <authorList>
            <person name="Tang K."/>
        </authorList>
    </citation>
    <scope>NUCLEOTIDE SEQUENCE [LARGE SCALE GENOMIC DNA]</scope>
    <source>
        <strain evidence="1 2">JLT2014</strain>
    </source>
</reference>
<evidence type="ECO:0000313" key="1">
    <source>
        <dbReference type="EMBL" id="APZ53653.1"/>
    </source>
</evidence>
<proteinExistence type="predicted"/>
<sequence>MNSSVFSGAMKNVTEDARNGAVSSAPEQYETVFLDLE</sequence>